<dbReference type="OrthoDB" id="10266923at2759"/>
<dbReference type="Proteomes" id="UP000322899">
    <property type="component" value="Unassembled WGS sequence"/>
</dbReference>
<dbReference type="SMART" id="SM00897">
    <property type="entry name" value="FIST"/>
    <property type="match status" value="1"/>
</dbReference>
<evidence type="ECO:0000313" key="5">
    <source>
        <dbReference type="EMBL" id="KAA0175872.1"/>
    </source>
</evidence>
<dbReference type="InterPro" id="IPR013702">
    <property type="entry name" value="FIST_domain_N"/>
</dbReference>
<reference evidence="5 6" key="1">
    <citation type="submission" date="2019-07" db="EMBL/GenBank/DDBJ databases">
        <title>Genomes of Cafeteria roenbergensis.</title>
        <authorList>
            <person name="Fischer M.G."/>
            <person name="Hackl T."/>
            <person name="Roman M."/>
        </authorList>
    </citation>
    <scope>NUCLEOTIDE SEQUENCE [LARGE SCALE GENOMIC DNA]</scope>
    <source>
        <strain evidence="5 6">E4-10P</strain>
    </source>
</reference>
<sequence>MSLDANHTSHCAGGADSDACALSSPAAEPTSSVSGIAVAMLVASMFGIAIVLVAYYAQRARVRGRLERVFAAMTCLGAGLLLLSAIVVALTAGSEGAEPRSIAAGAQAIGLVCGSGMPLAWQVSKGIALSRAIRAGSGARRSAEGPRSIVLRAAIALALDWGVISLFFIVGSATFSQADIDSGARAPTRAWALADSPAGAAVLGFLALVRTMQCSVGLFFASRLEQAPQQLAKSTASSLRSIVLVEMLTALLVCATTLASSDSGLLGCWALVSILPPVIIVMTLYWKALQEFLDRTLTSCCAKDGYLQNRRKARRDHSNLSFLPAPIRIGTASSVGTVTSDAMHEVIAELLRKLGGARPSFMVVHYTEQHDPATVRATLKAKLPNTPFVGCSTSCGVMHDKRWVSKDDCAIGAWGILDKEGNYSVGGVELKGVEDIPAAVSGAARAALKRKRRRSMIARSLRPSPRGDASPSVQGSPVPSKFARMLSRDVQCKVAPAPAPMDKTDRTASHDAGFVIETAEFQGRVATASSTGVGGGQADRIDSKPSQQSVSGAERVRTSSIDASPLARGSSGTGTPGRGAPSFAWVHGHPGTEERVMGGLKEVLGHAVPIVGGSAADNLIEGKWSQICSASEGVFHKGVVFALCWPVVAVKSEFFSAYSPQSRFGQVTEASDREVRKINGLPAAQVYNAWTGNQLGAQIAEATSTGKAVNILAACSMFPLGLRKGFHLDGEPYFQLLHPHMVRPDGTLMTGATCKAGDHINLMGATRATIASRVGRGAVHMFQDTDFHPSELKGGLGVFGGGCMLAAKTSMGRAAIRLSESVGGVPMLSFHSFGEQGQFPSGESCHSNLMFSTVVFSNRRLKWQEQDPRGRSGGSEAFATASEAAFGVRPTSSRVSIGPAEGDAAPSRGVSAHRSDV</sequence>
<evidence type="ECO:0000256" key="1">
    <source>
        <dbReference type="SAM" id="MobiDB-lite"/>
    </source>
</evidence>
<dbReference type="Pfam" id="PF10442">
    <property type="entry name" value="FIST_C"/>
    <property type="match status" value="1"/>
</dbReference>
<dbReference type="AlphaFoldDB" id="A0A5A8EEC8"/>
<feature type="domain" description="FIST C-domain" evidence="4">
    <location>
        <begin position="683"/>
        <end position="839"/>
    </location>
</feature>
<dbReference type="Pfam" id="PF08495">
    <property type="entry name" value="FIST"/>
    <property type="match status" value="1"/>
</dbReference>
<protein>
    <recommendedName>
        <fullName evidence="7">FIST domain-containing protein</fullName>
    </recommendedName>
</protein>
<feature type="transmembrane region" description="Helical" evidence="2">
    <location>
        <begin position="264"/>
        <end position="286"/>
    </location>
</feature>
<proteinExistence type="predicted"/>
<feature type="domain" description="FIST" evidence="3">
    <location>
        <begin position="358"/>
        <end position="682"/>
    </location>
</feature>
<evidence type="ECO:0000259" key="3">
    <source>
        <dbReference type="SMART" id="SM00897"/>
    </source>
</evidence>
<feature type="compositionally biased region" description="Low complexity" evidence="1">
    <location>
        <begin position="874"/>
        <end position="887"/>
    </location>
</feature>
<evidence type="ECO:0000256" key="2">
    <source>
        <dbReference type="SAM" id="Phobius"/>
    </source>
</evidence>
<dbReference type="EMBL" id="VLTO01000011">
    <property type="protein sequence ID" value="KAA0175872.1"/>
    <property type="molecule type" value="Genomic_DNA"/>
</dbReference>
<keyword evidence="2" id="KW-0472">Membrane</keyword>
<organism evidence="5 6">
    <name type="scientific">Cafeteria roenbergensis</name>
    <name type="common">Marine flagellate</name>
    <dbReference type="NCBI Taxonomy" id="33653"/>
    <lineage>
        <taxon>Eukaryota</taxon>
        <taxon>Sar</taxon>
        <taxon>Stramenopiles</taxon>
        <taxon>Bigyra</taxon>
        <taxon>Opalozoa</taxon>
        <taxon>Bicosoecida</taxon>
        <taxon>Cafeteriaceae</taxon>
        <taxon>Cafeteria</taxon>
    </lineage>
</organism>
<dbReference type="InterPro" id="IPR019494">
    <property type="entry name" value="FIST_C"/>
</dbReference>
<evidence type="ECO:0000313" key="6">
    <source>
        <dbReference type="Proteomes" id="UP000322899"/>
    </source>
</evidence>
<dbReference type="PANTHER" id="PTHR40252">
    <property type="entry name" value="BLR0328 PROTEIN"/>
    <property type="match status" value="1"/>
</dbReference>
<feature type="transmembrane region" description="Helical" evidence="2">
    <location>
        <begin position="149"/>
        <end position="178"/>
    </location>
</feature>
<dbReference type="PANTHER" id="PTHR40252:SF2">
    <property type="entry name" value="BLR0328 PROTEIN"/>
    <property type="match status" value="1"/>
</dbReference>
<keyword evidence="2" id="KW-0812">Transmembrane</keyword>
<feature type="transmembrane region" description="Helical" evidence="2">
    <location>
        <begin position="69"/>
        <end position="90"/>
    </location>
</feature>
<gene>
    <name evidence="5" type="ORF">FNF27_02593</name>
</gene>
<evidence type="ECO:0008006" key="7">
    <source>
        <dbReference type="Google" id="ProtNLM"/>
    </source>
</evidence>
<name>A0A5A8EEC8_CAFRO</name>
<accession>A0A5A8EEC8</accession>
<feature type="region of interest" description="Disordered" evidence="1">
    <location>
        <begin position="865"/>
        <end position="917"/>
    </location>
</feature>
<feature type="transmembrane region" description="Helical" evidence="2">
    <location>
        <begin position="102"/>
        <end position="121"/>
    </location>
</feature>
<feature type="transmembrane region" description="Helical" evidence="2">
    <location>
        <begin position="33"/>
        <end position="57"/>
    </location>
</feature>
<feature type="transmembrane region" description="Helical" evidence="2">
    <location>
        <begin position="198"/>
        <end position="220"/>
    </location>
</feature>
<comment type="caution">
    <text evidence="5">The sequence shown here is derived from an EMBL/GenBank/DDBJ whole genome shotgun (WGS) entry which is preliminary data.</text>
</comment>
<feature type="region of interest" description="Disordered" evidence="1">
    <location>
        <begin position="526"/>
        <end position="578"/>
    </location>
</feature>
<dbReference type="SMART" id="SM01204">
    <property type="entry name" value="FIST_C"/>
    <property type="match status" value="1"/>
</dbReference>
<feature type="region of interest" description="Disordered" evidence="1">
    <location>
        <begin position="451"/>
        <end position="479"/>
    </location>
</feature>
<keyword evidence="2" id="KW-1133">Transmembrane helix</keyword>
<evidence type="ECO:0000259" key="4">
    <source>
        <dbReference type="SMART" id="SM01204"/>
    </source>
</evidence>